<reference evidence="2" key="1">
    <citation type="submission" date="2025-08" db="UniProtKB">
        <authorList>
            <consortium name="Ensembl"/>
        </authorList>
    </citation>
    <scope>IDENTIFICATION</scope>
</reference>
<dbReference type="PANTHER" id="PTHR33638">
    <property type="entry name" value="SELENOPROTEIN H"/>
    <property type="match status" value="1"/>
</dbReference>
<evidence type="ECO:0008006" key="4">
    <source>
        <dbReference type="Google" id="ProtNLM"/>
    </source>
</evidence>
<proteinExistence type="predicted"/>
<evidence type="ECO:0000313" key="2">
    <source>
        <dbReference type="Ensembl" id="ENSPKIP00000024499.1"/>
    </source>
</evidence>
<accession>A0A3B3S198</accession>
<dbReference type="STRING" id="1676925.ENSPKIP00000024499"/>
<evidence type="ECO:0000256" key="1">
    <source>
        <dbReference type="SAM" id="MobiDB-lite"/>
    </source>
</evidence>
<feature type="compositionally biased region" description="Basic and acidic residues" evidence="1">
    <location>
        <begin position="20"/>
        <end position="29"/>
    </location>
</feature>
<dbReference type="Ensembl" id="ENSPKIT00000005207.1">
    <property type="protein sequence ID" value="ENSPKIP00000024499.1"/>
    <property type="gene ID" value="ENSPKIG00000007722.1"/>
</dbReference>
<dbReference type="GO" id="GO:0005794">
    <property type="term" value="C:Golgi apparatus"/>
    <property type="evidence" value="ECO:0007669"/>
    <property type="project" value="TreeGrafter"/>
</dbReference>
<reference evidence="2" key="2">
    <citation type="submission" date="2025-09" db="UniProtKB">
        <authorList>
            <consortium name="Ensembl"/>
        </authorList>
    </citation>
    <scope>IDENTIFICATION</scope>
</reference>
<keyword evidence="3" id="KW-1185">Reference proteome</keyword>
<dbReference type="GeneTree" id="ENSGT00940000163832"/>
<dbReference type="PANTHER" id="PTHR33638:SF1">
    <property type="entry name" value="SELENOPROTEIN H"/>
    <property type="match status" value="1"/>
</dbReference>
<dbReference type="AlphaFoldDB" id="A0A3B3S198"/>
<dbReference type="Proteomes" id="UP000261540">
    <property type="component" value="Unplaced"/>
</dbReference>
<dbReference type="InterPro" id="IPR052674">
    <property type="entry name" value="SelWTH-like"/>
</dbReference>
<protein>
    <recommendedName>
        <fullName evidence="4">Selenoprotein H</fullName>
    </recommendedName>
</protein>
<sequence length="119" mass="13277">LILSTAARQKRKASPEGAGEDVKKKKVNEEENQVEEEGQRIVIEHWSVGVRAALTEAFSDLKVQLNPQKPRRNSFEVTLFVKGEEVCLWSGLKKGPPRKLKFPDPAVVVSALEEALKSQ</sequence>
<organism evidence="2 3">
    <name type="scientific">Paramormyrops kingsleyae</name>
    <dbReference type="NCBI Taxonomy" id="1676925"/>
    <lineage>
        <taxon>Eukaryota</taxon>
        <taxon>Metazoa</taxon>
        <taxon>Chordata</taxon>
        <taxon>Craniata</taxon>
        <taxon>Vertebrata</taxon>
        <taxon>Euteleostomi</taxon>
        <taxon>Actinopterygii</taxon>
        <taxon>Neopterygii</taxon>
        <taxon>Teleostei</taxon>
        <taxon>Osteoglossocephala</taxon>
        <taxon>Osteoglossomorpha</taxon>
        <taxon>Osteoglossiformes</taxon>
        <taxon>Mormyridae</taxon>
        <taxon>Paramormyrops</taxon>
    </lineage>
</organism>
<name>A0A3B3S198_9TELE</name>
<evidence type="ECO:0000313" key="3">
    <source>
        <dbReference type="Proteomes" id="UP000261540"/>
    </source>
</evidence>
<feature type="region of interest" description="Disordered" evidence="1">
    <location>
        <begin position="1"/>
        <end position="34"/>
    </location>
</feature>